<dbReference type="SUPFAM" id="SSF53822">
    <property type="entry name" value="Periplasmic binding protein-like I"/>
    <property type="match status" value="1"/>
</dbReference>
<comment type="caution">
    <text evidence="8">The sequence shown here is derived from an EMBL/GenBank/DDBJ whole genome shotgun (WGS) entry which is preliminary data.</text>
</comment>
<dbReference type="InterPro" id="IPR050957">
    <property type="entry name" value="BMP_lipoprotein"/>
</dbReference>
<proteinExistence type="inferred from homology"/>
<dbReference type="AlphaFoldDB" id="A0A644Z1A4"/>
<evidence type="ECO:0000259" key="7">
    <source>
        <dbReference type="Pfam" id="PF02608"/>
    </source>
</evidence>
<dbReference type="GO" id="GO:0005886">
    <property type="term" value="C:plasma membrane"/>
    <property type="evidence" value="ECO:0007669"/>
    <property type="project" value="UniProtKB-SubCell"/>
</dbReference>
<dbReference type="EMBL" id="VSSQ01006863">
    <property type="protein sequence ID" value="MPM34078.1"/>
    <property type="molecule type" value="Genomic_DNA"/>
</dbReference>
<evidence type="ECO:0000256" key="1">
    <source>
        <dbReference type="ARBA" id="ARBA00004193"/>
    </source>
</evidence>
<comment type="subcellular location">
    <subcellularLocation>
        <location evidence="1">Cell membrane</location>
        <topology evidence="1">Lipid-anchor</topology>
    </subcellularLocation>
</comment>
<keyword evidence="6 8" id="KW-0449">Lipoprotein</keyword>
<dbReference type="PANTHER" id="PTHR34296:SF2">
    <property type="entry name" value="ABC TRANSPORTER GUANOSINE-BINDING PROTEIN NUPN"/>
    <property type="match status" value="1"/>
</dbReference>
<accession>A0A644Z1A4</accession>
<protein>
    <submittedName>
        <fullName evidence="8">Membrane lipoprotein TmpC</fullName>
    </submittedName>
</protein>
<sequence>MITLTLAIALVFSLAACSGGTSSTPAPSASASASPSPSAAAGYEIALVTDVGNIDDKSFNEGAWNGVKAYAESAGKTYAYYRPSEDSTEARVEAIGNAIDKGAKVVVCPGYMFAESTLTVQEKYPNVNFLALDVASSDMGDKVASNTALITYQEEQAGYFAGYAVVKDGYTKLGFLGGMAVPAVVRYGYGFVQGADAAAKEMGITVDMKYWYCGGFAPSDDIKIKMDGWYTDGTQIVFACGGGIYLSAVSAAQAAGGKMVGVDVDQYFVDQCVVTSAMKYLKDSVVVALTELYKNDSKWPASYAGKQTVLGAAQNCVGIPTADTSWRFKTFTVKEYQDLYAKVVAGTITVSNAIDKAPTVTNVKVDYQN</sequence>
<keyword evidence="4" id="KW-0732">Signal</keyword>
<evidence type="ECO:0000256" key="5">
    <source>
        <dbReference type="ARBA" id="ARBA00023136"/>
    </source>
</evidence>
<dbReference type="Gene3D" id="3.40.50.2300">
    <property type="match status" value="2"/>
</dbReference>
<evidence type="ECO:0000256" key="2">
    <source>
        <dbReference type="ARBA" id="ARBA00008610"/>
    </source>
</evidence>
<comment type="similarity">
    <text evidence="2">Belongs to the BMP lipoprotein family.</text>
</comment>
<keyword evidence="3" id="KW-1003">Cell membrane</keyword>
<evidence type="ECO:0000256" key="4">
    <source>
        <dbReference type="ARBA" id="ARBA00022729"/>
    </source>
</evidence>
<evidence type="ECO:0000313" key="8">
    <source>
        <dbReference type="EMBL" id="MPM34078.1"/>
    </source>
</evidence>
<name>A0A644Z1A4_9ZZZZ</name>
<dbReference type="Pfam" id="PF02608">
    <property type="entry name" value="Bmp"/>
    <property type="match status" value="1"/>
</dbReference>
<keyword evidence="5" id="KW-0472">Membrane</keyword>
<reference evidence="8" key="1">
    <citation type="submission" date="2019-08" db="EMBL/GenBank/DDBJ databases">
        <authorList>
            <person name="Kucharzyk K."/>
            <person name="Murdoch R.W."/>
            <person name="Higgins S."/>
            <person name="Loffler F."/>
        </authorList>
    </citation>
    <scope>NUCLEOTIDE SEQUENCE</scope>
</reference>
<feature type="domain" description="ABC transporter substrate-binding protein PnrA-like" evidence="7">
    <location>
        <begin position="47"/>
        <end position="350"/>
    </location>
</feature>
<evidence type="ECO:0000256" key="6">
    <source>
        <dbReference type="ARBA" id="ARBA00023288"/>
    </source>
</evidence>
<dbReference type="CDD" id="cd06354">
    <property type="entry name" value="PBP1_PrnA-like"/>
    <property type="match status" value="1"/>
</dbReference>
<dbReference type="InterPro" id="IPR028082">
    <property type="entry name" value="Peripla_BP_I"/>
</dbReference>
<evidence type="ECO:0000256" key="3">
    <source>
        <dbReference type="ARBA" id="ARBA00022475"/>
    </source>
</evidence>
<organism evidence="8">
    <name type="scientific">bioreactor metagenome</name>
    <dbReference type="NCBI Taxonomy" id="1076179"/>
    <lineage>
        <taxon>unclassified sequences</taxon>
        <taxon>metagenomes</taxon>
        <taxon>ecological metagenomes</taxon>
    </lineage>
</organism>
<gene>
    <name evidence="8" type="primary">tmpC_14</name>
    <name evidence="8" type="ORF">SDC9_80659</name>
</gene>
<dbReference type="PANTHER" id="PTHR34296">
    <property type="entry name" value="TRANSCRIPTIONAL ACTIVATOR PROTEIN MED"/>
    <property type="match status" value="1"/>
</dbReference>
<dbReference type="InterPro" id="IPR003760">
    <property type="entry name" value="PnrA-like"/>
</dbReference>